<name>A0A814PCA3_ADIRI</name>
<organism evidence="1 2">
    <name type="scientific">Adineta ricciae</name>
    <name type="common">Rotifer</name>
    <dbReference type="NCBI Taxonomy" id="249248"/>
    <lineage>
        <taxon>Eukaryota</taxon>
        <taxon>Metazoa</taxon>
        <taxon>Spiralia</taxon>
        <taxon>Gnathifera</taxon>
        <taxon>Rotifera</taxon>
        <taxon>Eurotatoria</taxon>
        <taxon>Bdelloidea</taxon>
        <taxon>Adinetida</taxon>
        <taxon>Adinetidae</taxon>
        <taxon>Adineta</taxon>
    </lineage>
</organism>
<comment type="caution">
    <text evidence="1">The sequence shown here is derived from an EMBL/GenBank/DDBJ whole genome shotgun (WGS) entry which is preliminary data.</text>
</comment>
<dbReference type="Proteomes" id="UP000663828">
    <property type="component" value="Unassembled WGS sequence"/>
</dbReference>
<proteinExistence type="predicted"/>
<evidence type="ECO:0000313" key="1">
    <source>
        <dbReference type="EMBL" id="CAF1105802.1"/>
    </source>
</evidence>
<keyword evidence="2" id="KW-1185">Reference proteome</keyword>
<accession>A0A814PCA3</accession>
<protein>
    <submittedName>
        <fullName evidence="1">Uncharacterized protein</fullName>
    </submittedName>
</protein>
<dbReference type="EMBL" id="CAJNOR010001246">
    <property type="protein sequence ID" value="CAF1105802.1"/>
    <property type="molecule type" value="Genomic_DNA"/>
</dbReference>
<evidence type="ECO:0000313" key="2">
    <source>
        <dbReference type="Proteomes" id="UP000663828"/>
    </source>
</evidence>
<reference evidence="1" key="1">
    <citation type="submission" date="2021-02" db="EMBL/GenBank/DDBJ databases">
        <authorList>
            <person name="Nowell W R."/>
        </authorList>
    </citation>
    <scope>NUCLEOTIDE SEQUENCE</scope>
</reference>
<gene>
    <name evidence="1" type="ORF">XAT740_LOCUS18601</name>
</gene>
<sequence>MASDDYLIQLEVENNVSTALYGLILEKCISDDNMTINAYDVQSLPTRFNTYVEKDGSDLLSPSAIGNFHGLFRIYLRYIIFHNGIFQVQNNHSFGHNDNKTKVAYIVLNGDGTLLGRLFTWNVYTGRTYLFEPNDQNVERSVNKYVEGINKIDLSSNQLPNEGISLDASDSARTEEQMDVEPTDGNDILESINSNVNGDQTADDRCEISNQSQSLDYLFSSPLMLSNGLNTFAYDTFPLSTTRKLPSEASGNSYLLIGNSNSNIHCESYSVGHFNEEDLSDSRTIDSPVNDAALAPIQLLSSSQASQKLYEGPTIIVSPKPSWKPRYQSDLIPKHKAKGEKKISIGLLQGLGGQRSRVTVKVPAKEEGRGVMYLACTVRTLENQKHELKLVLPKGTQGIEKAPKNSNILGYLDFRNCDPNQFFDEKEQIIYMKITDDEHGKEEKQVPVYLINQYQDNQLNTKRIEEEKLNQCRLSFYICEKVNEVYSCVSHESLSEPIVETKSQNTK</sequence>
<dbReference type="AlphaFoldDB" id="A0A814PCA3"/>